<evidence type="ECO:0000256" key="4">
    <source>
        <dbReference type="ARBA" id="ARBA00048462"/>
    </source>
</evidence>
<organism evidence="6">
    <name type="scientific">marine metagenome</name>
    <dbReference type="NCBI Taxonomy" id="408172"/>
    <lineage>
        <taxon>unclassified sequences</taxon>
        <taxon>metagenomes</taxon>
        <taxon>ecological metagenomes</taxon>
    </lineage>
</organism>
<keyword evidence="3" id="KW-0012">Acyltransferase</keyword>
<feature type="domain" description="Malonyl-CoA:ACP transacylase (MAT)" evidence="5">
    <location>
        <begin position="6"/>
        <end position="178"/>
    </location>
</feature>
<dbReference type="PANTHER" id="PTHR42681:SF1">
    <property type="entry name" value="MALONYL-COA-ACYL CARRIER PROTEIN TRANSACYLASE, MITOCHONDRIAL"/>
    <property type="match status" value="1"/>
</dbReference>
<name>A0A382YC14_9ZZZZ</name>
<evidence type="ECO:0000256" key="2">
    <source>
        <dbReference type="ARBA" id="ARBA00022679"/>
    </source>
</evidence>
<dbReference type="InterPro" id="IPR050858">
    <property type="entry name" value="Mal-CoA-ACP_Trans/PKS_FabD"/>
</dbReference>
<evidence type="ECO:0000259" key="5">
    <source>
        <dbReference type="SMART" id="SM00827"/>
    </source>
</evidence>
<sequence length="178" mass="18951">MGISFIFPGQGSQKVGMGKELFNTFPLAREVFEEVDDTLNINLSKIIFQGTQDDLTLTVNAQPALMAVSVAVVRVLESFSGKSLYELGDFVAGHSLGEYSALVSASAITLSDAAKLLRLRGLAMQNAVPINKGGMAAIIGSELLTVKKLIRESIKDDEVLEIANDNAPGQVVISGHDE</sequence>
<dbReference type="InterPro" id="IPR014043">
    <property type="entry name" value="Acyl_transferase_dom"/>
</dbReference>
<dbReference type="GO" id="GO:0006633">
    <property type="term" value="P:fatty acid biosynthetic process"/>
    <property type="evidence" value="ECO:0007669"/>
    <property type="project" value="TreeGrafter"/>
</dbReference>
<dbReference type="EMBL" id="UINC01174636">
    <property type="protein sequence ID" value="SVD80856.1"/>
    <property type="molecule type" value="Genomic_DNA"/>
</dbReference>
<dbReference type="Gene3D" id="3.30.70.250">
    <property type="entry name" value="Malonyl-CoA ACP transacylase, ACP-binding"/>
    <property type="match status" value="1"/>
</dbReference>
<evidence type="ECO:0000256" key="3">
    <source>
        <dbReference type="ARBA" id="ARBA00023315"/>
    </source>
</evidence>
<dbReference type="GO" id="GO:0004314">
    <property type="term" value="F:[acyl-carrier-protein] S-malonyltransferase activity"/>
    <property type="evidence" value="ECO:0007669"/>
    <property type="project" value="UniProtKB-EC"/>
</dbReference>
<evidence type="ECO:0000256" key="1">
    <source>
        <dbReference type="ARBA" id="ARBA00013258"/>
    </source>
</evidence>
<dbReference type="SMART" id="SM00827">
    <property type="entry name" value="PKS_AT"/>
    <property type="match status" value="1"/>
</dbReference>
<dbReference type="InterPro" id="IPR016035">
    <property type="entry name" value="Acyl_Trfase/lysoPLipase"/>
</dbReference>
<dbReference type="InterPro" id="IPR016036">
    <property type="entry name" value="Malonyl_transacylase_ACP-bd"/>
</dbReference>
<dbReference type="EC" id="2.3.1.39" evidence="1"/>
<comment type="catalytic activity">
    <reaction evidence="4">
        <text>holo-[ACP] + malonyl-CoA = malonyl-[ACP] + CoA</text>
        <dbReference type="Rhea" id="RHEA:41792"/>
        <dbReference type="Rhea" id="RHEA-COMP:9623"/>
        <dbReference type="Rhea" id="RHEA-COMP:9685"/>
        <dbReference type="ChEBI" id="CHEBI:57287"/>
        <dbReference type="ChEBI" id="CHEBI:57384"/>
        <dbReference type="ChEBI" id="CHEBI:64479"/>
        <dbReference type="ChEBI" id="CHEBI:78449"/>
        <dbReference type="EC" id="2.3.1.39"/>
    </reaction>
</comment>
<dbReference type="PANTHER" id="PTHR42681">
    <property type="entry name" value="MALONYL-COA-ACYL CARRIER PROTEIN TRANSACYLASE, MITOCHONDRIAL"/>
    <property type="match status" value="1"/>
</dbReference>
<reference evidence="6" key="1">
    <citation type="submission" date="2018-05" db="EMBL/GenBank/DDBJ databases">
        <authorList>
            <person name="Lanie J.A."/>
            <person name="Ng W.-L."/>
            <person name="Kazmierczak K.M."/>
            <person name="Andrzejewski T.M."/>
            <person name="Davidsen T.M."/>
            <person name="Wayne K.J."/>
            <person name="Tettelin H."/>
            <person name="Glass J.I."/>
            <person name="Rusch D."/>
            <person name="Podicherti R."/>
            <person name="Tsui H.-C.T."/>
            <person name="Winkler M.E."/>
        </authorList>
    </citation>
    <scope>NUCLEOTIDE SEQUENCE</scope>
</reference>
<keyword evidence="2" id="KW-0808">Transferase</keyword>
<evidence type="ECO:0000313" key="6">
    <source>
        <dbReference type="EMBL" id="SVD80856.1"/>
    </source>
</evidence>
<dbReference type="AlphaFoldDB" id="A0A382YC14"/>
<proteinExistence type="predicted"/>
<gene>
    <name evidence="6" type="ORF">METZ01_LOCUS433710</name>
</gene>
<feature type="non-terminal residue" evidence="6">
    <location>
        <position position="178"/>
    </location>
</feature>
<protein>
    <recommendedName>
        <fullName evidence="1">[acyl-carrier-protein] S-malonyltransferase</fullName>
        <ecNumber evidence="1">2.3.1.39</ecNumber>
    </recommendedName>
</protein>
<dbReference type="Gene3D" id="3.40.366.10">
    <property type="entry name" value="Malonyl-Coenzyme A Acyl Carrier Protein, domain 2"/>
    <property type="match status" value="1"/>
</dbReference>
<accession>A0A382YC14</accession>
<dbReference type="Pfam" id="PF00698">
    <property type="entry name" value="Acyl_transf_1"/>
    <property type="match status" value="1"/>
</dbReference>
<dbReference type="InterPro" id="IPR001227">
    <property type="entry name" value="Ac_transferase_dom_sf"/>
</dbReference>
<dbReference type="SUPFAM" id="SSF52151">
    <property type="entry name" value="FabD/lysophospholipase-like"/>
    <property type="match status" value="1"/>
</dbReference>
<dbReference type="SUPFAM" id="SSF55048">
    <property type="entry name" value="Probable ACP-binding domain of malonyl-CoA ACP transacylase"/>
    <property type="match status" value="1"/>
</dbReference>